<sequence length="503" mass="56333">MLRNRRPKVAESPEDNIEIDVSLVKNMERLQEQLRDCGDLAVTRIKTAGGRDVNVLFIDGLVDYDLIQRDVLPTLLKLKNIDSEAFKDNRVFPVIRYERILILEEAVDKIFRGSTVVLIDGLDYAFSFELQRIEARPIEEPTTERILKGHHDGFVESASRNIAIVRSKISSSKLKVKKLTIGKRSRSVVAILYMEDIANPEIIGRVEERLNKIEFDNIGAAGTIEQLISDNPFSIFPQHQATERPDKAIANLLEGRIVLLIDSTPVSLILPVDYFQFYQTPDDYNVNFYFGSFLRLLRFIGSAIAVVLPALYIAILTFHYQTIPLDLLVPLAESRSRVPFPPIIEALIMEVSFELLREASIRLPSTLGPTIGIVGGLVLGQTAVQAGIVSNIMVVIVGITAIATFVVPQYDMGLILRVSRFIYMINAALFGVVGVAIYFLLSMAHLVSLESYGQPYLQPIAPFKAKDLKDIFIRGPLTSYSLRPDIARPKDKTRGRGYTGDKQ</sequence>
<accession>A0A1M5YMD4</accession>
<dbReference type="GO" id="GO:0016020">
    <property type="term" value="C:membrane"/>
    <property type="evidence" value="ECO:0007669"/>
    <property type="project" value="InterPro"/>
</dbReference>
<comment type="similarity">
    <text evidence="1">Belongs to the GerABKA family.</text>
</comment>
<dbReference type="STRING" id="1123282.SAMN02745823_02640"/>
<evidence type="ECO:0000256" key="1">
    <source>
        <dbReference type="ARBA" id="ARBA00005278"/>
    </source>
</evidence>
<keyword evidence="4" id="KW-0812">Transmembrane</keyword>
<evidence type="ECO:0000313" key="5">
    <source>
        <dbReference type="EMBL" id="SHI12974.1"/>
    </source>
</evidence>
<proteinExistence type="inferred from homology"/>
<dbReference type="PIRSF" id="PIRSF005690">
    <property type="entry name" value="GerBA"/>
    <property type="match status" value="1"/>
</dbReference>
<dbReference type="PANTHER" id="PTHR22550">
    <property type="entry name" value="SPORE GERMINATION PROTEIN"/>
    <property type="match status" value="1"/>
</dbReference>
<dbReference type="GO" id="GO:0009847">
    <property type="term" value="P:spore germination"/>
    <property type="evidence" value="ECO:0007669"/>
    <property type="project" value="InterPro"/>
</dbReference>
<protein>
    <submittedName>
        <fullName evidence="5">Spore germination protein KA</fullName>
    </submittedName>
</protein>
<keyword evidence="4" id="KW-1133">Transmembrane helix</keyword>
<feature type="region of interest" description="Disordered" evidence="3">
    <location>
        <begin position="483"/>
        <end position="503"/>
    </location>
</feature>
<dbReference type="EMBL" id="FQXV01000009">
    <property type="protein sequence ID" value="SHI12974.1"/>
    <property type="molecule type" value="Genomic_DNA"/>
</dbReference>
<gene>
    <name evidence="5" type="ORF">SAMN02745823_02640</name>
</gene>
<dbReference type="PANTHER" id="PTHR22550:SF5">
    <property type="entry name" value="LEUCINE ZIPPER PROTEIN 4"/>
    <property type="match status" value="1"/>
</dbReference>
<dbReference type="AlphaFoldDB" id="A0A1M5YMD4"/>
<feature type="compositionally biased region" description="Basic and acidic residues" evidence="3">
    <location>
        <begin position="485"/>
        <end position="503"/>
    </location>
</feature>
<keyword evidence="2 4" id="KW-0472">Membrane</keyword>
<keyword evidence="6" id="KW-1185">Reference proteome</keyword>
<name>A0A1M5YMD4_9FIRM</name>
<evidence type="ECO:0000256" key="4">
    <source>
        <dbReference type="SAM" id="Phobius"/>
    </source>
</evidence>
<reference evidence="5 6" key="1">
    <citation type="submission" date="2016-11" db="EMBL/GenBank/DDBJ databases">
        <authorList>
            <person name="Jaros S."/>
            <person name="Januszkiewicz K."/>
            <person name="Wedrychowicz H."/>
        </authorList>
    </citation>
    <scope>NUCLEOTIDE SEQUENCE [LARGE SCALE GENOMIC DNA]</scope>
    <source>
        <strain evidence="5 6">DSM 10068</strain>
    </source>
</reference>
<organism evidence="5 6">
    <name type="scientific">Sporobacter termitidis DSM 10068</name>
    <dbReference type="NCBI Taxonomy" id="1123282"/>
    <lineage>
        <taxon>Bacteria</taxon>
        <taxon>Bacillati</taxon>
        <taxon>Bacillota</taxon>
        <taxon>Clostridia</taxon>
        <taxon>Eubacteriales</taxon>
        <taxon>Oscillospiraceae</taxon>
        <taxon>Sporobacter</taxon>
    </lineage>
</organism>
<feature type="transmembrane region" description="Helical" evidence="4">
    <location>
        <begin position="421"/>
        <end position="441"/>
    </location>
</feature>
<dbReference type="Pfam" id="PF03323">
    <property type="entry name" value="GerA"/>
    <property type="match status" value="1"/>
</dbReference>
<dbReference type="Proteomes" id="UP000183995">
    <property type="component" value="Unassembled WGS sequence"/>
</dbReference>
<dbReference type="InterPro" id="IPR050768">
    <property type="entry name" value="UPF0353/GerABKA_families"/>
</dbReference>
<evidence type="ECO:0000256" key="3">
    <source>
        <dbReference type="SAM" id="MobiDB-lite"/>
    </source>
</evidence>
<dbReference type="InterPro" id="IPR004995">
    <property type="entry name" value="Spore_Ger"/>
</dbReference>
<feature type="transmembrane region" description="Helical" evidence="4">
    <location>
        <begin position="296"/>
        <end position="318"/>
    </location>
</feature>
<feature type="transmembrane region" description="Helical" evidence="4">
    <location>
        <begin position="388"/>
        <end position="409"/>
    </location>
</feature>
<evidence type="ECO:0000313" key="6">
    <source>
        <dbReference type="Proteomes" id="UP000183995"/>
    </source>
</evidence>
<evidence type="ECO:0000256" key="2">
    <source>
        <dbReference type="ARBA" id="ARBA00023136"/>
    </source>
</evidence>